<evidence type="ECO:0000256" key="1">
    <source>
        <dbReference type="SAM" id="MobiDB-lite"/>
    </source>
</evidence>
<dbReference type="EMBL" id="DF237412">
    <property type="protein sequence ID" value="GAQ88842.1"/>
    <property type="molecule type" value="Genomic_DNA"/>
</dbReference>
<proteinExistence type="predicted"/>
<accession>A0A1Y1IFM2</accession>
<organism evidence="2 3">
    <name type="scientific">Klebsormidium nitens</name>
    <name type="common">Green alga</name>
    <name type="synonym">Ulothrix nitens</name>
    <dbReference type="NCBI Taxonomy" id="105231"/>
    <lineage>
        <taxon>Eukaryota</taxon>
        <taxon>Viridiplantae</taxon>
        <taxon>Streptophyta</taxon>
        <taxon>Klebsormidiophyceae</taxon>
        <taxon>Klebsormidiales</taxon>
        <taxon>Klebsormidiaceae</taxon>
        <taxon>Klebsormidium</taxon>
    </lineage>
</organism>
<sequence length="180" mass="19045">MIRNEDRRCKAEGTRGSEGGVEKAKINGNSEETMEEGPAGADVPTRERSREEKAGKPRSRTLQPPPQPLSLALAFGSLARALSNRLLPVSSQPVIPEGAPCPAAVGRNRSAARALGPCVTRGATPIPADRPAAWCLFSLRMCQSMFTHVKYLAPGGPSQAEAMAAALRATFRGRMPPVCG</sequence>
<name>A0A1Y1IFM2_KLENI</name>
<evidence type="ECO:0000313" key="3">
    <source>
        <dbReference type="Proteomes" id="UP000054558"/>
    </source>
</evidence>
<dbReference type="AlphaFoldDB" id="A0A1Y1IFM2"/>
<reference evidence="2 3" key="1">
    <citation type="journal article" date="2014" name="Nat. Commun.">
        <title>Klebsormidium flaccidum genome reveals primary factors for plant terrestrial adaptation.</title>
        <authorList>
            <person name="Hori K."/>
            <person name="Maruyama F."/>
            <person name="Fujisawa T."/>
            <person name="Togashi T."/>
            <person name="Yamamoto N."/>
            <person name="Seo M."/>
            <person name="Sato S."/>
            <person name="Yamada T."/>
            <person name="Mori H."/>
            <person name="Tajima N."/>
            <person name="Moriyama T."/>
            <person name="Ikeuchi M."/>
            <person name="Watanabe M."/>
            <person name="Wada H."/>
            <person name="Kobayashi K."/>
            <person name="Saito M."/>
            <person name="Masuda T."/>
            <person name="Sasaki-Sekimoto Y."/>
            <person name="Mashiguchi K."/>
            <person name="Awai K."/>
            <person name="Shimojima M."/>
            <person name="Masuda S."/>
            <person name="Iwai M."/>
            <person name="Nobusawa T."/>
            <person name="Narise T."/>
            <person name="Kondo S."/>
            <person name="Saito H."/>
            <person name="Sato R."/>
            <person name="Murakawa M."/>
            <person name="Ihara Y."/>
            <person name="Oshima-Yamada Y."/>
            <person name="Ohtaka K."/>
            <person name="Satoh M."/>
            <person name="Sonobe K."/>
            <person name="Ishii M."/>
            <person name="Ohtani R."/>
            <person name="Kanamori-Sato M."/>
            <person name="Honoki R."/>
            <person name="Miyazaki D."/>
            <person name="Mochizuki H."/>
            <person name="Umetsu J."/>
            <person name="Higashi K."/>
            <person name="Shibata D."/>
            <person name="Kamiya Y."/>
            <person name="Sato N."/>
            <person name="Nakamura Y."/>
            <person name="Tabata S."/>
            <person name="Ida S."/>
            <person name="Kurokawa K."/>
            <person name="Ohta H."/>
        </authorList>
    </citation>
    <scope>NUCLEOTIDE SEQUENCE [LARGE SCALE GENOMIC DNA]</scope>
    <source>
        <strain evidence="2 3">NIES-2285</strain>
    </source>
</reference>
<gene>
    <name evidence="2" type="ORF">KFL_004630100</name>
</gene>
<feature type="compositionally biased region" description="Basic and acidic residues" evidence="1">
    <location>
        <begin position="44"/>
        <end position="55"/>
    </location>
</feature>
<evidence type="ECO:0000313" key="2">
    <source>
        <dbReference type="EMBL" id="GAQ88842.1"/>
    </source>
</evidence>
<feature type="region of interest" description="Disordered" evidence="1">
    <location>
        <begin position="1"/>
        <end position="68"/>
    </location>
</feature>
<feature type="compositionally biased region" description="Basic and acidic residues" evidence="1">
    <location>
        <begin position="1"/>
        <end position="25"/>
    </location>
</feature>
<dbReference type="Proteomes" id="UP000054558">
    <property type="component" value="Unassembled WGS sequence"/>
</dbReference>
<protein>
    <submittedName>
        <fullName evidence="2">Uncharacterized protein</fullName>
    </submittedName>
</protein>
<keyword evidence="3" id="KW-1185">Reference proteome</keyword>